<dbReference type="EMBL" id="JABMIG020000151">
    <property type="protein sequence ID" value="KAL3788808.1"/>
    <property type="molecule type" value="Genomic_DNA"/>
</dbReference>
<dbReference type="SUPFAM" id="SSF55486">
    <property type="entry name" value="Metalloproteases ('zincins'), catalytic domain"/>
    <property type="match status" value="1"/>
</dbReference>
<proteinExistence type="predicted"/>
<evidence type="ECO:0000256" key="3">
    <source>
        <dbReference type="SAM" id="Phobius"/>
    </source>
</evidence>
<keyword evidence="6" id="KW-1185">Reference proteome</keyword>
<dbReference type="PANTHER" id="PTHR33683">
    <property type="entry name" value="1, PUTATIVE-RELATED"/>
    <property type="match status" value="1"/>
</dbReference>
<accession>A0ABD3PM16</accession>
<dbReference type="PANTHER" id="PTHR33683:SF46">
    <property type="entry name" value="SUSHI DOMAIN-CONTAINING PROTEIN"/>
    <property type="match status" value="1"/>
</dbReference>
<feature type="binding site" evidence="1">
    <location>
        <position position="328"/>
    </location>
    <ligand>
        <name>Zn(2+)</name>
        <dbReference type="ChEBI" id="CHEBI:29105"/>
        <note>catalytic</note>
    </ligand>
</feature>
<evidence type="ECO:0000313" key="6">
    <source>
        <dbReference type="Proteomes" id="UP001516023"/>
    </source>
</evidence>
<dbReference type="AlphaFoldDB" id="A0ABD3PM16"/>
<keyword evidence="1" id="KW-0862">Zinc</keyword>
<protein>
    <recommendedName>
        <fullName evidence="4">Peptidase M12B domain-containing protein</fullName>
    </recommendedName>
</protein>
<organism evidence="5 6">
    <name type="scientific">Cyclotella cryptica</name>
    <dbReference type="NCBI Taxonomy" id="29204"/>
    <lineage>
        <taxon>Eukaryota</taxon>
        <taxon>Sar</taxon>
        <taxon>Stramenopiles</taxon>
        <taxon>Ochrophyta</taxon>
        <taxon>Bacillariophyta</taxon>
        <taxon>Coscinodiscophyceae</taxon>
        <taxon>Thalassiosirophycidae</taxon>
        <taxon>Stephanodiscales</taxon>
        <taxon>Stephanodiscaceae</taxon>
        <taxon>Cyclotella</taxon>
    </lineage>
</organism>
<feature type="binding site" evidence="1">
    <location>
        <position position="334"/>
    </location>
    <ligand>
        <name>Zn(2+)</name>
        <dbReference type="ChEBI" id="CHEBI:29105"/>
        <note>catalytic</note>
    </ligand>
</feature>
<dbReference type="PROSITE" id="PS50215">
    <property type="entry name" value="ADAM_MEPRO"/>
    <property type="match status" value="1"/>
</dbReference>
<comment type="caution">
    <text evidence="1">Lacks conserved residue(s) required for the propagation of feature annotation.</text>
</comment>
<dbReference type="Gene3D" id="3.40.390.10">
    <property type="entry name" value="Collagenase (Catalytic Domain)"/>
    <property type="match status" value="1"/>
</dbReference>
<feature type="binding site" evidence="1">
    <location>
        <position position="324"/>
    </location>
    <ligand>
        <name>Zn(2+)</name>
        <dbReference type="ChEBI" id="CHEBI:29105"/>
        <note>catalytic</note>
    </ligand>
</feature>
<gene>
    <name evidence="5" type="ORF">HJC23_006261</name>
</gene>
<evidence type="ECO:0000256" key="2">
    <source>
        <dbReference type="SAM" id="MobiDB-lite"/>
    </source>
</evidence>
<feature type="transmembrane region" description="Helical" evidence="3">
    <location>
        <begin position="736"/>
        <end position="754"/>
    </location>
</feature>
<feature type="active site" evidence="1">
    <location>
        <position position="325"/>
    </location>
</feature>
<dbReference type="InterPro" id="IPR001590">
    <property type="entry name" value="Peptidase_M12B"/>
</dbReference>
<keyword evidence="1" id="KW-0479">Metal-binding</keyword>
<evidence type="ECO:0000313" key="5">
    <source>
        <dbReference type="EMBL" id="KAL3788808.1"/>
    </source>
</evidence>
<sequence length="755" mass="82595">MDPFVKAPQALIMDQIRKIHVPHFSELGDRIKIPLDTRLLDALRDYESASQWNRHIFEKKIRRFEIETHDETTNSVATVQVQEVKNMGITSKTTYNFNSRQFDSGKIDISILASYDSKEQDMTILSVNKSTGRVRGLHREASSGKARNVGNDDDGRLRTRLLQEVRDRREWTCGAVGHGHDKGVGVDLRSPLDKNAEFRSAARKKGIQSPMADANLVFEHEVDAHLNVVHIEETDLFDGEMDAKEALKLMRIHYSLESNSTNNKVNSNKFRLRHAVLGRYLGGGIAFIDSVCDKDWGFGVTSDISGTLKTMDENVLFDFFIFIHEVGHSLGSGHTFDAYDPPVDSCGPCSMPGSNSTVDGLPLDNSATIMSYCNFCDGGLSNIALTLGGEWKGLDPRNELTTWENNPAIEGDVSNDPRRVPHLIWETLSSKGDCVAPPLQFNEVQGCNEDSDCDDFNECTTDSCHSNFCTVSDISSNCCGNGVCELGELSDNCTDCGPFHIEPAKYCEECFALDGFMFEVRLSKDSERDVFISSISFMHASLTDADAAVALYATLEGSYLGKESSSGGWEYLSSIDLPSGKSSDFAEIAINPPLTLAVGSKRAFYLFASESIILFGQGVYAIKNSQGVELYSSRAVTGLFGDGIDGFSLSCSITYVLNDVKITGEPTHSTTAHPIGLFPIEGSRQPAKGEKTSGNDSSSSSHSSFAKTEIPQGSEDKPTHVLPGFSNKESPGPINHVSLCVLLLACVFLVNNIIS</sequence>
<dbReference type="GO" id="GO:0046872">
    <property type="term" value="F:metal ion binding"/>
    <property type="evidence" value="ECO:0007669"/>
    <property type="project" value="UniProtKB-KW"/>
</dbReference>
<feature type="domain" description="Peptidase M12B" evidence="4">
    <location>
        <begin position="284"/>
        <end position="374"/>
    </location>
</feature>
<keyword evidence="3" id="KW-0472">Membrane</keyword>
<evidence type="ECO:0000256" key="1">
    <source>
        <dbReference type="PROSITE-ProRule" id="PRU00276"/>
    </source>
</evidence>
<dbReference type="InterPro" id="IPR024079">
    <property type="entry name" value="MetalloPept_cat_dom_sf"/>
</dbReference>
<dbReference type="Pfam" id="PF13582">
    <property type="entry name" value="Reprolysin_3"/>
    <property type="match status" value="1"/>
</dbReference>
<feature type="region of interest" description="Disordered" evidence="2">
    <location>
        <begin position="683"/>
        <end position="726"/>
    </location>
</feature>
<evidence type="ECO:0000259" key="4">
    <source>
        <dbReference type="PROSITE" id="PS50215"/>
    </source>
</evidence>
<comment type="caution">
    <text evidence="5">The sequence shown here is derived from an EMBL/GenBank/DDBJ whole genome shotgun (WGS) entry which is preliminary data.</text>
</comment>
<reference evidence="5 6" key="1">
    <citation type="journal article" date="2020" name="G3 (Bethesda)">
        <title>Improved Reference Genome for Cyclotella cryptica CCMP332, a Model for Cell Wall Morphogenesis, Salinity Adaptation, and Lipid Production in Diatoms (Bacillariophyta).</title>
        <authorList>
            <person name="Roberts W.R."/>
            <person name="Downey K.M."/>
            <person name="Ruck E.C."/>
            <person name="Traller J.C."/>
            <person name="Alverson A.J."/>
        </authorList>
    </citation>
    <scope>NUCLEOTIDE SEQUENCE [LARGE SCALE GENOMIC DNA]</scope>
    <source>
        <strain evidence="5 6">CCMP332</strain>
    </source>
</reference>
<keyword evidence="3" id="KW-0812">Transmembrane</keyword>
<keyword evidence="3" id="KW-1133">Transmembrane helix</keyword>
<name>A0ABD3PM16_9STRA</name>
<dbReference type="Proteomes" id="UP001516023">
    <property type="component" value="Unassembled WGS sequence"/>
</dbReference>